<organism evidence="1 2">
    <name type="scientific">Pseudomonas turukhanskensis</name>
    <dbReference type="NCBI Taxonomy" id="1806536"/>
    <lineage>
        <taxon>Bacteria</taxon>
        <taxon>Pseudomonadati</taxon>
        <taxon>Pseudomonadota</taxon>
        <taxon>Gammaproteobacteria</taxon>
        <taxon>Pseudomonadales</taxon>
        <taxon>Pseudomonadaceae</taxon>
        <taxon>Pseudomonas</taxon>
    </lineage>
</organism>
<evidence type="ECO:0000313" key="2">
    <source>
        <dbReference type="Proteomes" id="UP001143328"/>
    </source>
</evidence>
<gene>
    <name evidence="1" type="ORF">GCM10017655_15160</name>
</gene>
<dbReference type="AlphaFoldDB" id="A0A9W6K5N2"/>
<dbReference type="Proteomes" id="UP001143328">
    <property type="component" value="Unassembled WGS sequence"/>
</dbReference>
<comment type="caution">
    <text evidence="1">The sequence shown here is derived from an EMBL/GenBank/DDBJ whole genome shotgun (WGS) entry which is preliminary data.</text>
</comment>
<keyword evidence="2" id="KW-1185">Reference proteome</keyword>
<evidence type="ECO:0000313" key="1">
    <source>
        <dbReference type="EMBL" id="GLK88454.1"/>
    </source>
</evidence>
<evidence type="ECO:0008006" key="3">
    <source>
        <dbReference type="Google" id="ProtNLM"/>
    </source>
</evidence>
<protein>
    <recommendedName>
        <fullName evidence="3">Transcriptional regulator</fullName>
    </recommendedName>
</protein>
<reference evidence="1" key="2">
    <citation type="submission" date="2023-01" db="EMBL/GenBank/DDBJ databases">
        <authorList>
            <person name="Sun Q."/>
            <person name="Evtushenko L."/>
        </authorList>
    </citation>
    <scope>NUCLEOTIDE SEQUENCE</scope>
    <source>
        <strain evidence="1">VKM B-2935</strain>
    </source>
</reference>
<dbReference type="EMBL" id="BSFN01000003">
    <property type="protein sequence ID" value="GLK88454.1"/>
    <property type="molecule type" value="Genomic_DNA"/>
</dbReference>
<proteinExistence type="predicted"/>
<reference evidence="1" key="1">
    <citation type="journal article" date="2014" name="Int. J. Syst. Evol. Microbiol.">
        <title>Complete genome sequence of Corynebacterium casei LMG S-19264T (=DSM 44701T), isolated from a smear-ripened cheese.</title>
        <authorList>
            <consortium name="US DOE Joint Genome Institute (JGI-PGF)"/>
            <person name="Walter F."/>
            <person name="Albersmeier A."/>
            <person name="Kalinowski J."/>
            <person name="Ruckert C."/>
        </authorList>
    </citation>
    <scope>NUCLEOTIDE SEQUENCE</scope>
    <source>
        <strain evidence="1">VKM B-2935</strain>
    </source>
</reference>
<accession>A0A9W6K5N2</accession>
<dbReference type="RefSeq" id="WP_271194669.1">
    <property type="nucleotide sequence ID" value="NZ_BSFN01000003.1"/>
</dbReference>
<sequence length="123" mass="13741">MTSKYSIRRSKPLPPSQARAEARARIVLAISQSHLSLTKQLKMPSMAVARMERHTDIYIATLRRHIEAMGGQSQVVVRFPEGAIKLHNFIDLDNESLPIEEPSMPVLEPLMGSEKAPVAMLQP</sequence>
<name>A0A9W6K5N2_9PSED</name>